<keyword evidence="4 5" id="KW-0472">Membrane</keyword>
<evidence type="ECO:0000313" key="7">
    <source>
        <dbReference type="Proteomes" id="UP001601059"/>
    </source>
</evidence>
<feature type="transmembrane region" description="Helical" evidence="5">
    <location>
        <begin position="137"/>
        <end position="152"/>
    </location>
</feature>
<keyword evidence="7" id="KW-1185">Reference proteome</keyword>
<proteinExistence type="predicted"/>
<dbReference type="Gene3D" id="1.20.120.350">
    <property type="entry name" value="Voltage-gated potassium channels. Chain C"/>
    <property type="match status" value="1"/>
</dbReference>
<sequence length="204" mass="24103">MKLFQRFYEGIMVILVMFTIITLWTEETHHSILNWIVWLIFATDFFVRLYFSEQKWTFIKKNPFLVIAIIPLDQFFQLARIVRVVYLFRIKTITKYYIQPAVDRLTYQSKTVLFAALFFLLALEALVIQLLEGIDHYFSSLIYVLGHLMFFGRKMLETESSITIWCLTVTSIIGIILHGLAIQWAFTKVESLYKKYANSQNLNG</sequence>
<dbReference type="EMBL" id="JBIACK010000011">
    <property type="protein sequence ID" value="MFE8702776.1"/>
    <property type="molecule type" value="Genomic_DNA"/>
</dbReference>
<keyword evidence="2 5" id="KW-0812">Transmembrane</keyword>
<evidence type="ECO:0000256" key="2">
    <source>
        <dbReference type="ARBA" id="ARBA00022692"/>
    </source>
</evidence>
<keyword evidence="3 5" id="KW-1133">Transmembrane helix</keyword>
<reference evidence="6 7" key="1">
    <citation type="submission" date="2024-08" db="EMBL/GenBank/DDBJ databases">
        <title>Two novel Cytobacillus novel species.</title>
        <authorList>
            <person name="Liu G."/>
        </authorList>
    </citation>
    <scope>NUCLEOTIDE SEQUENCE [LARGE SCALE GENOMIC DNA]</scope>
    <source>
        <strain evidence="6 7">FJAT-54145</strain>
    </source>
</reference>
<dbReference type="Proteomes" id="UP001601059">
    <property type="component" value="Unassembled WGS sequence"/>
</dbReference>
<dbReference type="RefSeq" id="WP_389362736.1">
    <property type="nucleotide sequence ID" value="NZ_JBIACK010000011.1"/>
</dbReference>
<feature type="transmembrane region" description="Helical" evidence="5">
    <location>
        <begin position="112"/>
        <end position="131"/>
    </location>
</feature>
<name>A0ABW6KF31_9BACI</name>
<accession>A0ABW6KF31</accession>
<feature type="transmembrane region" description="Helical" evidence="5">
    <location>
        <begin position="7"/>
        <end position="25"/>
    </location>
</feature>
<comment type="caution">
    <text evidence="6">The sequence shown here is derived from an EMBL/GenBank/DDBJ whole genome shotgun (WGS) entry which is preliminary data.</text>
</comment>
<protein>
    <submittedName>
        <fullName evidence="6">Transporter</fullName>
    </submittedName>
</protein>
<evidence type="ECO:0000256" key="5">
    <source>
        <dbReference type="SAM" id="Phobius"/>
    </source>
</evidence>
<gene>
    <name evidence="6" type="ORF">ACFYKX_19415</name>
</gene>
<comment type="subcellular location">
    <subcellularLocation>
        <location evidence="1">Membrane</location>
        <topology evidence="1">Multi-pass membrane protein</topology>
    </subcellularLocation>
</comment>
<evidence type="ECO:0000256" key="4">
    <source>
        <dbReference type="ARBA" id="ARBA00023136"/>
    </source>
</evidence>
<dbReference type="InterPro" id="IPR027359">
    <property type="entry name" value="Volt_channel_dom_sf"/>
</dbReference>
<evidence type="ECO:0000256" key="1">
    <source>
        <dbReference type="ARBA" id="ARBA00004141"/>
    </source>
</evidence>
<feature type="transmembrane region" description="Helical" evidence="5">
    <location>
        <begin position="31"/>
        <end position="51"/>
    </location>
</feature>
<dbReference type="SUPFAM" id="SSF81324">
    <property type="entry name" value="Voltage-gated potassium channels"/>
    <property type="match status" value="1"/>
</dbReference>
<evidence type="ECO:0000256" key="3">
    <source>
        <dbReference type="ARBA" id="ARBA00022989"/>
    </source>
</evidence>
<feature type="transmembrane region" description="Helical" evidence="5">
    <location>
        <begin position="164"/>
        <end position="186"/>
    </location>
</feature>
<evidence type="ECO:0000313" key="6">
    <source>
        <dbReference type="EMBL" id="MFE8702776.1"/>
    </source>
</evidence>
<organism evidence="6 7">
    <name type="scientific">Cytobacillus spartinae</name>
    <dbReference type="NCBI Taxonomy" id="3299023"/>
    <lineage>
        <taxon>Bacteria</taxon>
        <taxon>Bacillati</taxon>
        <taxon>Bacillota</taxon>
        <taxon>Bacilli</taxon>
        <taxon>Bacillales</taxon>
        <taxon>Bacillaceae</taxon>
        <taxon>Cytobacillus</taxon>
    </lineage>
</organism>